<dbReference type="InParanoid" id="A0A251TF21"/>
<reference evidence="2" key="1">
    <citation type="journal article" date="2017" name="Nature">
        <title>The sunflower genome provides insights into oil metabolism, flowering and Asterid evolution.</title>
        <authorList>
            <person name="Badouin H."/>
            <person name="Gouzy J."/>
            <person name="Grassa C.J."/>
            <person name="Murat F."/>
            <person name="Staton S.E."/>
            <person name="Cottret L."/>
            <person name="Lelandais-Briere C."/>
            <person name="Owens G.L."/>
            <person name="Carrere S."/>
            <person name="Mayjonade B."/>
            <person name="Legrand L."/>
            <person name="Gill N."/>
            <person name="Kane N.C."/>
            <person name="Bowers J.E."/>
            <person name="Hubner S."/>
            <person name="Bellec A."/>
            <person name="Berard A."/>
            <person name="Berges H."/>
            <person name="Blanchet N."/>
            <person name="Boniface M.C."/>
            <person name="Brunel D."/>
            <person name="Catrice O."/>
            <person name="Chaidir N."/>
            <person name="Claudel C."/>
            <person name="Donnadieu C."/>
            <person name="Faraut T."/>
            <person name="Fievet G."/>
            <person name="Helmstetter N."/>
            <person name="King M."/>
            <person name="Knapp S.J."/>
            <person name="Lai Z."/>
            <person name="Le Paslier M.C."/>
            <person name="Lippi Y."/>
            <person name="Lorenzon L."/>
            <person name="Mandel J.R."/>
            <person name="Marage G."/>
            <person name="Marchand G."/>
            <person name="Marquand E."/>
            <person name="Bret-Mestries E."/>
            <person name="Morien E."/>
            <person name="Nambeesan S."/>
            <person name="Nguyen T."/>
            <person name="Pegot-Espagnet P."/>
            <person name="Pouilly N."/>
            <person name="Raftis F."/>
            <person name="Sallet E."/>
            <person name="Schiex T."/>
            <person name="Thomas J."/>
            <person name="Vandecasteele C."/>
            <person name="Vares D."/>
            <person name="Vear F."/>
            <person name="Vautrin S."/>
            <person name="Crespi M."/>
            <person name="Mangin B."/>
            <person name="Burke J.M."/>
            <person name="Salse J."/>
            <person name="Munos S."/>
            <person name="Vincourt P."/>
            <person name="Rieseberg L.H."/>
            <person name="Langlade N.B."/>
        </authorList>
    </citation>
    <scope>NUCLEOTIDE SEQUENCE [LARGE SCALE GENOMIC DNA]</scope>
    <source>
        <strain evidence="2">cv. SF193</strain>
    </source>
</reference>
<dbReference type="Proteomes" id="UP000215914">
    <property type="component" value="Chromosome 11"/>
</dbReference>
<evidence type="ECO:0000313" key="1">
    <source>
        <dbReference type="EMBL" id="OTG08571.1"/>
    </source>
</evidence>
<evidence type="ECO:0000313" key="2">
    <source>
        <dbReference type="Proteomes" id="UP000215914"/>
    </source>
</evidence>
<gene>
    <name evidence="1" type="ORF">HannXRQ_Chr11g0343221</name>
</gene>
<keyword evidence="2" id="KW-1185">Reference proteome</keyword>
<proteinExistence type="predicted"/>
<sequence length="65" mass="6984">MNAFHNQSFRLMDTMGVPSSLISEFVHSSPPKNGWSATSPITFKTSCSSSATSCWKLNSEALTAA</sequence>
<dbReference type="AlphaFoldDB" id="A0A251TF21"/>
<protein>
    <submittedName>
        <fullName evidence="1">Uncharacterized protein</fullName>
    </submittedName>
</protein>
<accession>A0A251TF21</accession>
<dbReference type="EMBL" id="CM007900">
    <property type="protein sequence ID" value="OTG08571.1"/>
    <property type="molecule type" value="Genomic_DNA"/>
</dbReference>
<name>A0A251TF21_HELAN</name>
<organism evidence="1 2">
    <name type="scientific">Helianthus annuus</name>
    <name type="common">Common sunflower</name>
    <dbReference type="NCBI Taxonomy" id="4232"/>
    <lineage>
        <taxon>Eukaryota</taxon>
        <taxon>Viridiplantae</taxon>
        <taxon>Streptophyta</taxon>
        <taxon>Embryophyta</taxon>
        <taxon>Tracheophyta</taxon>
        <taxon>Spermatophyta</taxon>
        <taxon>Magnoliopsida</taxon>
        <taxon>eudicotyledons</taxon>
        <taxon>Gunneridae</taxon>
        <taxon>Pentapetalae</taxon>
        <taxon>asterids</taxon>
        <taxon>campanulids</taxon>
        <taxon>Asterales</taxon>
        <taxon>Asteraceae</taxon>
        <taxon>Asteroideae</taxon>
        <taxon>Heliantheae alliance</taxon>
        <taxon>Heliantheae</taxon>
        <taxon>Helianthus</taxon>
    </lineage>
</organism>